<organism evidence="8 9">
    <name type="scientific">Tuber aestivum</name>
    <name type="common">summer truffle</name>
    <dbReference type="NCBI Taxonomy" id="59557"/>
    <lineage>
        <taxon>Eukaryota</taxon>
        <taxon>Fungi</taxon>
        <taxon>Dikarya</taxon>
        <taxon>Ascomycota</taxon>
        <taxon>Pezizomycotina</taxon>
        <taxon>Pezizomycetes</taxon>
        <taxon>Pezizales</taxon>
        <taxon>Tuberaceae</taxon>
        <taxon>Tuber</taxon>
    </lineage>
</organism>
<evidence type="ECO:0000256" key="1">
    <source>
        <dbReference type="ARBA" id="ARBA00001974"/>
    </source>
</evidence>
<dbReference type="PANTHER" id="PTHR42973:SF39">
    <property type="entry name" value="FAD-BINDING PCMH-TYPE DOMAIN-CONTAINING PROTEIN"/>
    <property type="match status" value="1"/>
</dbReference>
<keyword evidence="4" id="KW-0274">FAD</keyword>
<proteinExistence type="inferred from homology"/>
<dbReference type="SUPFAM" id="SSF56176">
    <property type="entry name" value="FAD-binding/transporter-associated domain-like"/>
    <property type="match status" value="1"/>
</dbReference>
<dbReference type="Gene3D" id="3.40.462.20">
    <property type="match status" value="1"/>
</dbReference>
<dbReference type="InterPro" id="IPR050416">
    <property type="entry name" value="FAD-linked_Oxidoreductase"/>
</dbReference>
<dbReference type="Proteomes" id="UP001412239">
    <property type="component" value="Unassembled WGS sequence"/>
</dbReference>
<evidence type="ECO:0000256" key="4">
    <source>
        <dbReference type="ARBA" id="ARBA00022827"/>
    </source>
</evidence>
<dbReference type="PANTHER" id="PTHR42973">
    <property type="entry name" value="BINDING OXIDOREDUCTASE, PUTATIVE (AFU_ORTHOLOGUE AFUA_1G17690)-RELATED"/>
    <property type="match status" value="1"/>
</dbReference>
<evidence type="ECO:0000313" key="8">
    <source>
        <dbReference type="EMBL" id="CUS09179.1"/>
    </source>
</evidence>
<name>A0A292PNQ4_9PEZI</name>
<sequence>MVKLNSILAHLAFAHLAVSIPTDYGTTTTSNKTLIGCLDAANVPLISASDADYAPAVMPFNLRLPFFPVVVVVPTTAEHVSSAVKCAGAFKTKVAARSGGHSYAAFGLGGADGSLMIDMKKFRDVIVDPNTFIATVGSGLRLGDVATRLYNDARRGLPHGTCPGVGIAGHALHGGFGYMSRMWGTTLDNIVEMEVVLANGDIVTASKSTNPDLYWALRGAGSSFGIVTNFKFTTYPAPGSGVRASWSWTLDDSASDTVEKKVKIFQALQDFSEESAPSNIVFGVFMTNGFIDVSCVYWGPRAEFDTLIAPLVASFPQDGLPTPTIADYPYIDLLVVLGGGEQLPQPENYTKHDTFFTKSIVAPTKLTTKSLTSFFTFLGERGVEPSLSWFVIADLYGGKYSNIAAQDPAGSSYAIRDSFFTFQLYSNIDGANPPVTAYPPWGFEYMNEMSRSITEPQPETKFQAYVNYVDPSLSPQEAHELYYGSNYQRLRELKGRYDPELLFWNPQAIGTS</sequence>
<dbReference type="Gene3D" id="3.30.465.10">
    <property type="match status" value="1"/>
</dbReference>
<dbReference type="Pfam" id="PF01565">
    <property type="entry name" value="FAD_binding_4"/>
    <property type="match status" value="1"/>
</dbReference>
<keyword evidence="3" id="KW-0285">Flavoprotein</keyword>
<dbReference type="GO" id="GO:0071949">
    <property type="term" value="F:FAD binding"/>
    <property type="evidence" value="ECO:0007669"/>
    <property type="project" value="InterPro"/>
</dbReference>
<evidence type="ECO:0000256" key="3">
    <source>
        <dbReference type="ARBA" id="ARBA00022630"/>
    </source>
</evidence>
<reference evidence="8" key="1">
    <citation type="submission" date="2015-10" db="EMBL/GenBank/DDBJ databases">
        <authorList>
            <person name="Regsiter A."/>
            <person name="william w."/>
        </authorList>
    </citation>
    <scope>NUCLEOTIDE SEQUENCE</scope>
    <source>
        <strain evidence="8">Montdore</strain>
    </source>
</reference>
<dbReference type="AlphaFoldDB" id="A0A292PNQ4"/>
<dbReference type="InterPro" id="IPR016169">
    <property type="entry name" value="FAD-bd_PCMH_sub2"/>
</dbReference>
<comment type="cofactor">
    <cofactor evidence="1">
        <name>FAD</name>
        <dbReference type="ChEBI" id="CHEBI:57692"/>
    </cofactor>
</comment>
<dbReference type="GO" id="GO:0016491">
    <property type="term" value="F:oxidoreductase activity"/>
    <property type="evidence" value="ECO:0007669"/>
    <property type="project" value="UniProtKB-KW"/>
</dbReference>
<dbReference type="PROSITE" id="PS51387">
    <property type="entry name" value="FAD_PCMH"/>
    <property type="match status" value="1"/>
</dbReference>
<dbReference type="InterPro" id="IPR016166">
    <property type="entry name" value="FAD-bd_PCMH"/>
</dbReference>
<dbReference type="InterPro" id="IPR036318">
    <property type="entry name" value="FAD-bd_PCMH-like_sf"/>
</dbReference>
<keyword evidence="9" id="KW-1185">Reference proteome</keyword>
<dbReference type="InterPro" id="IPR012951">
    <property type="entry name" value="BBE"/>
</dbReference>
<evidence type="ECO:0000256" key="2">
    <source>
        <dbReference type="ARBA" id="ARBA00005466"/>
    </source>
</evidence>
<dbReference type="InterPro" id="IPR006094">
    <property type="entry name" value="Oxid_FAD_bind_N"/>
</dbReference>
<evidence type="ECO:0000259" key="7">
    <source>
        <dbReference type="PROSITE" id="PS51387"/>
    </source>
</evidence>
<evidence type="ECO:0000256" key="5">
    <source>
        <dbReference type="ARBA" id="ARBA00023002"/>
    </source>
</evidence>
<evidence type="ECO:0000313" key="9">
    <source>
        <dbReference type="Proteomes" id="UP001412239"/>
    </source>
</evidence>
<keyword evidence="5" id="KW-0560">Oxidoreductase</keyword>
<evidence type="ECO:0000256" key="6">
    <source>
        <dbReference type="SAM" id="SignalP"/>
    </source>
</evidence>
<feature type="signal peptide" evidence="6">
    <location>
        <begin position="1"/>
        <end position="19"/>
    </location>
</feature>
<feature type="chain" id="PRO_5012494064" description="FAD-binding PCMH-type domain-containing protein" evidence="6">
    <location>
        <begin position="20"/>
        <end position="512"/>
    </location>
</feature>
<dbReference type="Pfam" id="PF08031">
    <property type="entry name" value="BBE"/>
    <property type="match status" value="1"/>
</dbReference>
<gene>
    <name evidence="8" type="ORF">GSTUAT00006741001</name>
</gene>
<accession>A0A292PNQ4</accession>
<dbReference type="EMBL" id="LN891095">
    <property type="protein sequence ID" value="CUS09179.1"/>
    <property type="molecule type" value="Genomic_DNA"/>
</dbReference>
<feature type="domain" description="FAD-binding PCMH-type" evidence="7">
    <location>
        <begin position="64"/>
        <end position="237"/>
    </location>
</feature>
<comment type="similarity">
    <text evidence="2">Belongs to the oxygen-dependent FAD-linked oxidoreductase family.</text>
</comment>
<keyword evidence="6" id="KW-0732">Signal</keyword>
<protein>
    <recommendedName>
        <fullName evidence="7">FAD-binding PCMH-type domain-containing protein</fullName>
    </recommendedName>
</protein>